<proteinExistence type="inferred from homology"/>
<dbReference type="Proteomes" id="UP000554286">
    <property type="component" value="Unassembled WGS sequence"/>
</dbReference>
<dbReference type="Gene3D" id="3.40.50.150">
    <property type="entry name" value="Vaccinia Virus protein VP39"/>
    <property type="match status" value="1"/>
</dbReference>
<evidence type="ECO:0000256" key="2">
    <source>
        <dbReference type="ARBA" id="ARBA00022603"/>
    </source>
</evidence>
<dbReference type="EMBL" id="JACIGK010000007">
    <property type="protein sequence ID" value="MBB4265550.1"/>
    <property type="molecule type" value="Genomic_DNA"/>
</dbReference>
<feature type="domain" description="SAM-dependent MTase RsmB/NOP-type" evidence="7">
    <location>
        <begin position="145"/>
        <end position="430"/>
    </location>
</feature>
<accession>A0A7W6W8Z4</accession>
<keyword evidence="5 6" id="KW-0694">RNA-binding</keyword>
<dbReference type="GO" id="GO:0006355">
    <property type="term" value="P:regulation of DNA-templated transcription"/>
    <property type="evidence" value="ECO:0007669"/>
    <property type="project" value="InterPro"/>
</dbReference>
<dbReference type="PANTHER" id="PTHR22807">
    <property type="entry name" value="NOP2 YEAST -RELATED NOL1/NOP2/FMU SUN DOMAIN-CONTAINING"/>
    <property type="match status" value="1"/>
</dbReference>
<feature type="binding site" evidence="6">
    <location>
        <position position="291"/>
    </location>
    <ligand>
        <name>S-adenosyl-L-methionine</name>
        <dbReference type="ChEBI" id="CHEBI:59789"/>
    </ligand>
</feature>
<dbReference type="InterPro" id="IPR029063">
    <property type="entry name" value="SAM-dependent_MTases_sf"/>
</dbReference>
<comment type="caution">
    <text evidence="8">The sequence shown here is derived from an EMBL/GenBank/DDBJ whole genome shotgun (WGS) entry which is preliminary data.</text>
</comment>
<dbReference type="PRINTS" id="PR02008">
    <property type="entry name" value="RCMTFAMILY"/>
</dbReference>
<dbReference type="Pfam" id="PF01189">
    <property type="entry name" value="Methyltr_RsmB-F"/>
    <property type="match status" value="1"/>
</dbReference>
<dbReference type="RefSeq" id="WP_184043176.1">
    <property type="nucleotide sequence ID" value="NZ_JACIGK010000007.1"/>
</dbReference>
<reference evidence="8 9" key="1">
    <citation type="submission" date="2020-08" db="EMBL/GenBank/DDBJ databases">
        <title>Genome sequencing of Purple Non-Sulfur Bacteria from various extreme environments.</title>
        <authorList>
            <person name="Mayer M."/>
        </authorList>
    </citation>
    <scope>NUCLEOTIDE SEQUENCE [LARGE SCALE GENOMIC DNA]</scope>
    <source>
        <strain evidence="8 9">JA131</strain>
    </source>
</reference>
<dbReference type="InterPro" id="IPR049560">
    <property type="entry name" value="MeTrfase_RsmB-F_NOP2_cat"/>
</dbReference>
<keyword evidence="3 6" id="KW-0808">Transferase</keyword>
<dbReference type="InterPro" id="IPR035926">
    <property type="entry name" value="NusB-like_sf"/>
</dbReference>
<evidence type="ECO:0000256" key="4">
    <source>
        <dbReference type="ARBA" id="ARBA00022691"/>
    </source>
</evidence>
<feature type="active site" description="Nucleophile" evidence="6">
    <location>
        <position position="362"/>
    </location>
</feature>
<dbReference type="InterPro" id="IPR001678">
    <property type="entry name" value="MeTrfase_RsmB-F_NOP2_dom"/>
</dbReference>
<dbReference type="PROSITE" id="PS01153">
    <property type="entry name" value="NOL1_NOP2_SUN"/>
    <property type="match status" value="1"/>
</dbReference>
<keyword evidence="9" id="KW-1185">Reference proteome</keyword>
<dbReference type="InterPro" id="IPR006027">
    <property type="entry name" value="NusB_RsmB_TIM44"/>
</dbReference>
<dbReference type="Gene3D" id="1.10.940.10">
    <property type="entry name" value="NusB-like"/>
    <property type="match status" value="1"/>
</dbReference>
<dbReference type="GO" id="GO:0003723">
    <property type="term" value="F:RNA binding"/>
    <property type="evidence" value="ECO:0007669"/>
    <property type="project" value="UniProtKB-UniRule"/>
</dbReference>
<dbReference type="SUPFAM" id="SSF48013">
    <property type="entry name" value="NusB-like"/>
    <property type="match status" value="1"/>
</dbReference>
<evidence type="ECO:0000313" key="8">
    <source>
        <dbReference type="EMBL" id="MBB4265550.1"/>
    </source>
</evidence>
<keyword evidence="2 6" id="KW-0489">Methyltransferase</keyword>
<feature type="binding site" evidence="6">
    <location>
        <position position="309"/>
    </location>
    <ligand>
        <name>S-adenosyl-L-methionine</name>
        <dbReference type="ChEBI" id="CHEBI:59789"/>
    </ligand>
</feature>
<keyword evidence="4 6" id="KW-0949">S-adenosyl-L-methionine</keyword>
<evidence type="ECO:0000259" key="7">
    <source>
        <dbReference type="PROSITE" id="PS51686"/>
    </source>
</evidence>
<evidence type="ECO:0000256" key="5">
    <source>
        <dbReference type="ARBA" id="ARBA00022884"/>
    </source>
</evidence>
<dbReference type="PANTHER" id="PTHR22807:SF61">
    <property type="entry name" value="NOL1_NOP2_SUN FAMILY PROTEIN _ ANTITERMINATION NUSB DOMAIN-CONTAINING PROTEIN"/>
    <property type="match status" value="1"/>
</dbReference>
<dbReference type="PROSITE" id="PS51686">
    <property type="entry name" value="SAM_MT_RSMB_NOP"/>
    <property type="match status" value="1"/>
</dbReference>
<dbReference type="CDD" id="cd02440">
    <property type="entry name" value="AdoMet_MTases"/>
    <property type="match status" value="1"/>
</dbReference>
<evidence type="ECO:0000256" key="3">
    <source>
        <dbReference type="ARBA" id="ARBA00022679"/>
    </source>
</evidence>
<dbReference type="InterPro" id="IPR018314">
    <property type="entry name" value="RsmB/NOL1/NOP2-like_CS"/>
</dbReference>
<feature type="binding site" evidence="6">
    <location>
        <begin position="242"/>
        <end position="248"/>
    </location>
    <ligand>
        <name>S-adenosyl-L-methionine</name>
        <dbReference type="ChEBI" id="CHEBI:59789"/>
    </ligand>
</feature>
<feature type="binding site" evidence="6">
    <location>
        <position position="263"/>
    </location>
    <ligand>
        <name>S-adenosyl-L-methionine</name>
        <dbReference type="ChEBI" id="CHEBI:59789"/>
    </ligand>
</feature>
<protein>
    <submittedName>
        <fullName evidence="8">16S rRNA (Cytosine967-C5)-methyltransferase</fullName>
        <ecNumber evidence="8">2.1.1.176</ecNumber>
    </submittedName>
</protein>
<dbReference type="SUPFAM" id="SSF53335">
    <property type="entry name" value="S-adenosyl-L-methionine-dependent methyltransferases"/>
    <property type="match status" value="1"/>
</dbReference>
<dbReference type="AlphaFoldDB" id="A0A7W6W8Z4"/>
<evidence type="ECO:0000256" key="1">
    <source>
        <dbReference type="ARBA" id="ARBA00007494"/>
    </source>
</evidence>
<dbReference type="InterPro" id="IPR023267">
    <property type="entry name" value="RCMT"/>
</dbReference>
<comment type="similarity">
    <text evidence="1 6">Belongs to the class I-like SAM-binding methyltransferase superfamily. RsmB/NOP family.</text>
</comment>
<evidence type="ECO:0000256" key="6">
    <source>
        <dbReference type="PROSITE-ProRule" id="PRU01023"/>
    </source>
</evidence>
<evidence type="ECO:0000313" key="9">
    <source>
        <dbReference type="Proteomes" id="UP000554286"/>
    </source>
</evidence>
<gene>
    <name evidence="8" type="ORF">GGD89_001172</name>
</gene>
<dbReference type="Pfam" id="PF01029">
    <property type="entry name" value="NusB"/>
    <property type="match status" value="1"/>
</dbReference>
<dbReference type="EC" id="2.1.1.176" evidence="8"/>
<dbReference type="GO" id="GO:0008173">
    <property type="term" value="F:RNA methyltransferase activity"/>
    <property type="evidence" value="ECO:0007669"/>
    <property type="project" value="InterPro"/>
</dbReference>
<dbReference type="GO" id="GO:0001510">
    <property type="term" value="P:RNA methylation"/>
    <property type="evidence" value="ECO:0007669"/>
    <property type="project" value="InterPro"/>
</dbReference>
<name>A0A7W6W8Z4_9PROT</name>
<organism evidence="8 9">
    <name type="scientific">Roseospira visakhapatnamensis</name>
    <dbReference type="NCBI Taxonomy" id="390880"/>
    <lineage>
        <taxon>Bacteria</taxon>
        <taxon>Pseudomonadati</taxon>
        <taxon>Pseudomonadota</taxon>
        <taxon>Alphaproteobacteria</taxon>
        <taxon>Rhodospirillales</taxon>
        <taxon>Rhodospirillaceae</taxon>
        <taxon>Roseospira</taxon>
    </lineage>
</organism>
<sequence>MKTRQAALAVLRQVLDRHRPLDEALGGAVTGLEARDRAFVHTLAAGTLRHLGRIDALLDRCLSRPLPDKARPVRHVLRLGAAQLLVLGMPPHAAVSTAVDLCVATRQGGHKGLVNAVLRRLDREGRAWWDAQDGPRLNTPDWLWAAWGTAFGEPAARAIATAHQHPAPLDLTPRDPADAAMWAGRLGAALLPTGSLRLPAGHAPVPDLPGHDNGAWWVQDAAAALPARLLRPGPGLRVADLCAAPGGKTLQLAAAGAEVVALDRSDARLERLRENLARAGLDDRVRVVTADVLTWPGDDHGPFDAVLLDAPCSATGTLRRHPDGLWLKAPEAMPALAATQRALLAAAAARLAPGGLLVYAVCSLLPDEGPAVVESLLAARPDLRRDPVTATEVGGLDDLMTPVGDLRTLPCHLADAGGMDGFYAARLRRTGSAPPPLGR</sequence>